<gene>
    <name evidence="1" type="ORF">SeLEV6574_g06267</name>
</gene>
<proteinExistence type="predicted"/>
<dbReference type="VEuPathDB" id="FungiDB:SeMB42_g01601"/>
<comment type="caution">
    <text evidence="1">The sequence shown here is derived from an EMBL/GenBank/DDBJ whole genome shotgun (WGS) entry which is preliminary data.</text>
</comment>
<dbReference type="EMBL" id="QEAM01000342">
    <property type="protein sequence ID" value="TPX41089.1"/>
    <property type="molecule type" value="Genomic_DNA"/>
</dbReference>
<name>A0A507CPN0_9FUNG</name>
<evidence type="ECO:0008006" key="3">
    <source>
        <dbReference type="Google" id="ProtNLM"/>
    </source>
</evidence>
<evidence type="ECO:0000313" key="1">
    <source>
        <dbReference type="EMBL" id="TPX41089.1"/>
    </source>
</evidence>
<sequence>MVPHTWYGDSFCHFSEEALYDLLYDIPSFKKLVHDLDGMSQDKNKIETRKAFMKIKEKRLLLHHLFKIDRRFLRKSHFVSETSNTRFVRTPSFSTNGVVLNLLYIDLTSAQPAKNLKAQDAINLPSIQTQMHIWNTHPNAHVIGIDLGVECMFVAVAYSPDDPTYLQTLAVQTKSMTEPERLFRRYIGYTILGVDEYYTSQKCPCCGGDVLAAENMVNILLSFLDTGQRPEYLLPPRRPMVKKSRGTR</sequence>
<reference evidence="1 2" key="1">
    <citation type="journal article" date="2019" name="Sci. Rep.">
        <title>Comparative genomics of chytrid fungi reveal insights into the obligate biotrophic and pathogenic lifestyle of Synchytrium endobioticum.</title>
        <authorList>
            <person name="van de Vossenberg B.T.L.H."/>
            <person name="Warris S."/>
            <person name="Nguyen H.D.T."/>
            <person name="van Gent-Pelzer M.P.E."/>
            <person name="Joly D.L."/>
            <person name="van de Geest H.C."/>
            <person name="Bonants P.J.M."/>
            <person name="Smith D.S."/>
            <person name="Levesque C.A."/>
            <person name="van der Lee T.A.J."/>
        </authorList>
    </citation>
    <scope>NUCLEOTIDE SEQUENCE [LARGE SCALE GENOMIC DNA]</scope>
    <source>
        <strain evidence="1 2">LEV6574</strain>
    </source>
</reference>
<dbReference type="Proteomes" id="UP000320475">
    <property type="component" value="Unassembled WGS sequence"/>
</dbReference>
<organism evidence="1 2">
    <name type="scientific">Synchytrium endobioticum</name>
    <dbReference type="NCBI Taxonomy" id="286115"/>
    <lineage>
        <taxon>Eukaryota</taxon>
        <taxon>Fungi</taxon>
        <taxon>Fungi incertae sedis</taxon>
        <taxon>Chytridiomycota</taxon>
        <taxon>Chytridiomycota incertae sedis</taxon>
        <taxon>Chytridiomycetes</taxon>
        <taxon>Synchytriales</taxon>
        <taxon>Synchytriaceae</taxon>
        <taxon>Synchytrium</taxon>
    </lineage>
</organism>
<protein>
    <recommendedName>
        <fullName evidence="3">Transposase</fullName>
    </recommendedName>
</protein>
<evidence type="ECO:0000313" key="2">
    <source>
        <dbReference type="Proteomes" id="UP000320475"/>
    </source>
</evidence>
<dbReference type="AlphaFoldDB" id="A0A507CPN0"/>
<accession>A0A507CPN0</accession>